<keyword evidence="2" id="KW-1133">Transmembrane helix</keyword>
<dbReference type="PRINTS" id="PR00385">
    <property type="entry name" value="P450"/>
</dbReference>
<keyword evidence="3" id="KW-0808">Transferase</keyword>
<dbReference type="OrthoDB" id="3934656at2759"/>
<comment type="caution">
    <text evidence="3">The sequence shown here is derived from an EMBL/GenBank/DDBJ whole genome shotgun (WGS) entry which is preliminary data.</text>
</comment>
<dbReference type="InterPro" id="IPR001128">
    <property type="entry name" value="Cyt_P450"/>
</dbReference>
<keyword evidence="1" id="KW-0349">Heme</keyword>
<reference evidence="3 4" key="1">
    <citation type="submission" date="2020-01" db="EMBL/GenBank/DDBJ databases">
        <authorList>
            <consortium name="DOE Joint Genome Institute"/>
            <person name="Haridas S."/>
            <person name="Albert R."/>
            <person name="Binder M."/>
            <person name="Bloem J."/>
            <person name="Labutti K."/>
            <person name="Salamov A."/>
            <person name="Andreopoulos B."/>
            <person name="Baker S.E."/>
            <person name="Barry K."/>
            <person name="Bills G."/>
            <person name="Bluhm B.H."/>
            <person name="Cannon C."/>
            <person name="Castanera R."/>
            <person name="Culley D.E."/>
            <person name="Daum C."/>
            <person name="Ezra D."/>
            <person name="Gonzalez J.B."/>
            <person name="Henrissat B."/>
            <person name="Kuo A."/>
            <person name="Liang C."/>
            <person name="Lipzen A."/>
            <person name="Lutzoni F."/>
            <person name="Magnuson J."/>
            <person name="Mondo S."/>
            <person name="Nolan M."/>
            <person name="Ohm R."/>
            <person name="Pangilinan J."/>
            <person name="Park H.-J.H."/>
            <person name="Ramirez L."/>
            <person name="Alfaro M."/>
            <person name="Sun H."/>
            <person name="Tritt A."/>
            <person name="Yoshinaga Y."/>
            <person name="Zwiers L.-H.L."/>
            <person name="Turgeon B.G."/>
            <person name="Goodwin S.B."/>
            <person name="Spatafora J.W."/>
            <person name="Crous P.W."/>
            <person name="Grigoriev I.V."/>
        </authorList>
    </citation>
    <scope>NUCLEOTIDE SEQUENCE [LARGE SCALE GENOMIC DNA]</scope>
    <source>
        <strain evidence="3 4">CBS 611.86</strain>
    </source>
</reference>
<dbReference type="PRINTS" id="PR00463">
    <property type="entry name" value="EP450I"/>
</dbReference>
<accession>A0A7C8I4G9</accession>
<dbReference type="GO" id="GO:0016705">
    <property type="term" value="F:oxidoreductase activity, acting on paired donors, with incorporation or reduction of molecular oxygen"/>
    <property type="evidence" value="ECO:0007669"/>
    <property type="project" value="InterPro"/>
</dbReference>
<dbReference type="GO" id="GO:0020037">
    <property type="term" value="F:heme binding"/>
    <property type="evidence" value="ECO:0007669"/>
    <property type="project" value="InterPro"/>
</dbReference>
<dbReference type="InterPro" id="IPR050121">
    <property type="entry name" value="Cytochrome_P450_monoxygenase"/>
</dbReference>
<name>A0A7C8I4G9_9PLEO</name>
<keyword evidence="2" id="KW-0812">Transmembrane</keyword>
<feature type="binding site" description="axial binding residue" evidence="1">
    <location>
        <position position="456"/>
    </location>
    <ligand>
        <name>heme</name>
        <dbReference type="ChEBI" id="CHEBI:30413"/>
    </ligand>
    <ligandPart>
        <name>Fe</name>
        <dbReference type="ChEBI" id="CHEBI:18248"/>
    </ligandPart>
</feature>
<dbReference type="PANTHER" id="PTHR24305:SF229">
    <property type="entry name" value="P450, PUTATIVE (EUROFUNG)-RELATED"/>
    <property type="match status" value="1"/>
</dbReference>
<dbReference type="SUPFAM" id="SSF48264">
    <property type="entry name" value="Cytochrome P450"/>
    <property type="match status" value="1"/>
</dbReference>
<keyword evidence="3" id="KW-0489">Methyltransferase</keyword>
<comment type="cofactor">
    <cofactor evidence="1">
        <name>heme</name>
        <dbReference type="ChEBI" id="CHEBI:30413"/>
    </cofactor>
</comment>
<dbReference type="EMBL" id="JAADJZ010000039">
    <property type="protein sequence ID" value="KAF2864810.1"/>
    <property type="molecule type" value="Genomic_DNA"/>
</dbReference>
<dbReference type="InterPro" id="IPR036396">
    <property type="entry name" value="Cyt_P450_sf"/>
</dbReference>
<keyword evidence="4" id="KW-1185">Reference proteome</keyword>
<evidence type="ECO:0000313" key="3">
    <source>
        <dbReference type="EMBL" id="KAF2864810.1"/>
    </source>
</evidence>
<dbReference type="GO" id="GO:0008168">
    <property type="term" value="F:methyltransferase activity"/>
    <property type="evidence" value="ECO:0007669"/>
    <property type="project" value="UniProtKB-KW"/>
</dbReference>
<evidence type="ECO:0000256" key="2">
    <source>
        <dbReference type="SAM" id="Phobius"/>
    </source>
</evidence>
<dbReference type="InterPro" id="IPR002401">
    <property type="entry name" value="Cyt_P450_E_grp-I"/>
</dbReference>
<sequence length="508" mass="57263">MALLEYLSVPSPVTILWLFVAYWAGWVVYCRTLHPLASVPGPLWPAVSRTWQMYRIYVGDLEIKNRELHNKFGPLVRIGPNEVSSSDPAAIPLIYRDRNPLAKSDYYSAFSLKGISHQKDLFTDTDEVHHAKYRKIVAPAYTMSSVLKSEDAIDECTVLFIQRLREFAAKKQSIDFGLWLEMYGYDIIGRLLYGRNFGFLEKSTDVGSYIESLDKALPLLTVSAVGPSYMRTLVMVAALFIPGTLKALNAVGGLQKEAREIAQQRGKEPVEDNLKKKDILSQYFRIINEKGADVDFSENEVVLECWVGIVAGADSVAITMRSVFYYLMKHPEAHAKVVAEIKEADYAGRLSSPIKYSETMSHLPYTCACIREASRIFPSFAIHMSRVAPQEGLALSGYHIANGYRVAMSAAVVQRDTSVFGLDADQFKPERWLESEERNFAMEKGMLHFGAGTRTCTGKPIALIEMHKLIPEVLRHFCIEMAHNRPWKTRNAGFVKQKDIIVNLTTRA</sequence>
<dbReference type="CDD" id="cd11060">
    <property type="entry name" value="CYP57A1-like"/>
    <property type="match status" value="1"/>
</dbReference>
<evidence type="ECO:0000313" key="4">
    <source>
        <dbReference type="Proteomes" id="UP000481861"/>
    </source>
</evidence>
<dbReference type="GO" id="GO:0005506">
    <property type="term" value="F:iron ion binding"/>
    <property type="evidence" value="ECO:0007669"/>
    <property type="project" value="InterPro"/>
</dbReference>
<organism evidence="3 4">
    <name type="scientific">Massariosphaeria phaeospora</name>
    <dbReference type="NCBI Taxonomy" id="100035"/>
    <lineage>
        <taxon>Eukaryota</taxon>
        <taxon>Fungi</taxon>
        <taxon>Dikarya</taxon>
        <taxon>Ascomycota</taxon>
        <taxon>Pezizomycotina</taxon>
        <taxon>Dothideomycetes</taxon>
        <taxon>Pleosporomycetidae</taxon>
        <taxon>Pleosporales</taxon>
        <taxon>Pleosporales incertae sedis</taxon>
        <taxon>Massariosphaeria</taxon>
    </lineage>
</organism>
<proteinExistence type="predicted"/>
<feature type="transmembrane region" description="Helical" evidence="2">
    <location>
        <begin position="7"/>
        <end position="29"/>
    </location>
</feature>
<dbReference type="GO" id="GO:0004497">
    <property type="term" value="F:monooxygenase activity"/>
    <property type="evidence" value="ECO:0007669"/>
    <property type="project" value="InterPro"/>
</dbReference>
<dbReference type="GO" id="GO:0032259">
    <property type="term" value="P:methylation"/>
    <property type="evidence" value="ECO:0007669"/>
    <property type="project" value="UniProtKB-KW"/>
</dbReference>
<keyword evidence="1" id="KW-0479">Metal-binding</keyword>
<keyword evidence="1" id="KW-0408">Iron</keyword>
<dbReference type="Gene3D" id="1.10.630.10">
    <property type="entry name" value="Cytochrome P450"/>
    <property type="match status" value="1"/>
</dbReference>
<dbReference type="Proteomes" id="UP000481861">
    <property type="component" value="Unassembled WGS sequence"/>
</dbReference>
<gene>
    <name evidence="3" type="ORF">BDV95DRAFT_588068</name>
</gene>
<evidence type="ECO:0000256" key="1">
    <source>
        <dbReference type="PIRSR" id="PIRSR602401-1"/>
    </source>
</evidence>
<dbReference type="PANTHER" id="PTHR24305">
    <property type="entry name" value="CYTOCHROME P450"/>
    <property type="match status" value="1"/>
</dbReference>
<dbReference type="Pfam" id="PF00067">
    <property type="entry name" value="p450"/>
    <property type="match status" value="1"/>
</dbReference>
<dbReference type="AlphaFoldDB" id="A0A7C8I4G9"/>
<keyword evidence="2" id="KW-0472">Membrane</keyword>
<protein>
    <submittedName>
        <fullName evidence="3">Pisatin demethylase</fullName>
    </submittedName>
</protein>